<dbReference type="RefSeq" id="WP_264514754.1">
    <property type="nucleotide sequence ID" value="NZ_JAPDDR010000008.1"/>
</dbReference>
<dbReference type="Proteomes" id="UP001165653">
    <property type="component" value="Unassembled WGS sequence"/>
</dbReference>
<keyword evidence="2" id="KW-1185">Reference proteome</keyword>
<sequence length="392" mass="43822">MRVRSTGGKGLIEAKLQLGEAPFTPAAATTTLEPGSDLVELPVMFCVTEAIAAGKATLTFLCAAKAQTIEIASVRAFHYPAGTDTSNFPRIRKTYPGREPGAPWRVAALERIEKHRKSDFELRVIGADGKPLANSELKLNLRRHRFGFGSAVTAELLTADSEDARRYREIVDRLFSQVVFENDLKDFGWEQGAAGKEEHLKRLEGAFAWLAERKIGVRGHYLMQVAVPPNLAEVKDGWRMVEEDVELRCLCCANLRRSRVLDWRVMGEEGRRILRYSEAASVFSADFPEFSCGHYWIPRNEESLAPNLCGPAWGFGGKYSEDGLLRERVREELSQGRLDRESVIKRVEGEWVDDQSPGQAILDEIEYGPPPPVFDPLPLSVSEPLVTGLRPR</sequence>
<dbReference type="InterPro" id="IPR017853">
    <property type="entry name" value="GH"/>
</dbReference>
<comment type="caution">
    <text evidence="1">The sequence shown here is derived from an EMBL/GenBank/DDBJ whole genome shotgun (WGS) entry which is preliminary data.</text>
</comment>
<evidence type="ECO:0000313" key="1">
    <source>
        <dbReference type="EMBL" id="MCW1915214.1"/>
    </source>
</evidence>
<gene>
    <name evidence="1" type="ORF">OJ996_16630</name>
</gene>
<evidence type="ECO:0000313" key="2">
    <source>
        <dbReference type="Proteomes" id="UP001165653"/>
    </source>
</evidence>
<dbReference type="EMBL" id="JAPDDR010000008">
    <property type="protein sequence ID" value="MCW1915214.1"/>
    <property type="molecule type" value="Genomic_DNA"/>
</dbReference>
<name>A0ABT3G5T3_9BACT</name>
<accession>A0ABT3G5T3</accession>
<proteinExistence type="predicted"/>
<reference evidence="1" key="1">
    <citation type="submission" date="2022-10" db="EMBL/GenBank/DDBJ databases">
        <title>Luteolibacter sp. GHJ8, whole genome shotgun sequencing project.</title>
        <authorList>
            <person name="Zhao G."/>
            <person name="Shen L."/>
        </authorList>
    </citation>
    <scope>NUCLEOTIDE SEQUENCE</scope>
    <source>
        <strain evidence="1">GHJ8</strain>
    </source>
</reference>
<organism evidence="1 2">
    <name type="scientific">Luteolibacter rhizosphaerae</name>
    <dbReference type="NCBI Taxonomy" id="2989719"/>
    <lineage>
        <taxon>Bacteria</taxon>
        <taxon>Pseudomonadati</taxon>
        <taxon>Verrucomicrobiota</taxon>
        <taxon>Verrucomicrobiia</taxon>
        <taxon>Verrucomicrobiales</taxon>
        <taxon>Verrucomicrobiaceae</taxon>
        <taxon>Luteolibacter</taxon>
    </lineage>
</organism>
<dbReference type="SUPFAM" id="SSF51445">
    <property type="entry name" value="(Trans)glycosidases"/>
    <property type="match status" value="1"/>
</dbReference>
<protein>
    <submittedName>
        <fullName evidence="1">Uncharacterized protein</fullName>
    </submittedName>
</protein>
<dbReference type="Gene3D" id="3.20.20.80">
    <property type="entry name" value="Glycosidases"/>
    <property type="match status" value="1"/>
</dbReference>